<comment type="subcellular location">
    <subcellularLocation>
        <location evidence="1">Cytoplasm</location>
        <location evidence="1">Cytoskeleton</location>
        <location evidence="1">Cilium axoneme</location>
    </subcellularLocation>
</comment>
<keyword evidence="4" id="KW-0493">Microtubule</keyword>
<keyword evidence="7" id="KW-0243">Dynein</keyword>
<sequence>MVQLYEQVRSKFSVDDYSHYLFTPRDLTQWVLSLLRHDLAGGASATNADNVLQTWAFEACRLFRDKLVGQQARDRFDGMLSSVLRNDWSSDVMDKLQGGYYVTWGARAELATPPGAPIPLAGKQVGWLGTDDFRNVISKGLIGYIREHRELDILVFREVLDYMSRVDHALALPGGSLLMAGRSGVGRRTAASVVAHMHQCELFTPKISRGYGLKQFKNDLKTILQQAGVEGQQVVFLLEDQQLVHPQFLELVNSLLAAGDIPGLYTPEELDPLLAPLKEQASQENFRGSLYNYFAARIQMNLHVVLIMDCSNSNFTVMCESNPSLYKQCLVQWMEGWSKDSMLQVPKMLLSRHSEMGSSLLPPAAGQEPKKFAGGDELVKNFVNIHESRLSHGATPRRYMTFLHTYESVYNHKKEGVLQKQSHLQVKSFSVTIFRLSARCHF</sequence>
<dbReference type="GO" id="GO:0005930">
    <property type="term" value="C:axoneme"/>
    <property type="evidence" value="ECO:0007669"/>
    <property type="project" value="UniProtKB-SubCell"/>
</dbReference>
<evidence type="ECO:0000313" key="15">
    <source>
        <dbReference type="EMBL" id="EEN67525.1"/>
    </source>
</evidence>
<dbReference type="Gene3D" id="1.20.920.30">
    <property type="match status" value="1"/>
</dbReference>
<feature type="domain" description="Dynein 2 heavy chain 1 cytoplasmic ATPase lid" evidence="14">
    <location>
        <begin position="1"/>
        <end position="72"/>
    </location>
</feature>
<evidence type="ECO:0000259" key="14">
    <source>
        <dbReference type="Pfam" id="PF22597"/>
    </source>
</evidence>
<dbReference type="FunFam" id="3.40.50.300:FF:001810">
    <property type="entry name" value="Cytoplasmic dynein 2 heavy chain 1"/>
    <property type="match status" value="1"/>
</dbReference>
<dbReference type="SUPFAM" id="SSF52540">
    <property type="entry name" value="P-loop containing nucleoside triphosphate hydrolases"/>
    <property type="match status" value="1"/>
</dbReference>
<evidence type="ECO:0000256" key="1">
    <source>
        <dbReference type="ARBA" id="ARBA00004430"/>
    </source>
</evidence>
<keyword evidence="5" id="KW-0547">Nucleotide-binding</keyword>
<evidence type="ECO:0000256" key="4">
    <source>
        <dbReference type="ARBA" id="ARBA00022701"/>
    </source>
</evidence>
<protein>
    <submittedName>
        <fullName evidence="15">Uncharacterized protein</fullName>
    </submittedName>
</protein>
<dbReference type="InterPro" id="IPR024317">
    <property type="entry name" value="Dynein_heavy_chain_D4_dom"/>
</dbReference>
<dbReference type="GO" id="GO:0005524">
    <property type="term" value="F:ATP binding"/>
    <property type="evidence" value="ECO:0007669"/>
    <property type="project" value="UniProtKB-KW"/>
</dbReference>
<dbReference type="GO" id="GO:0051959">
    <property type="term" value="F:dynein light intermediate chain binding"/>
    <property type="evidence" value="ECO:0007669"/>
    <property type="project" value="InterPro"/>
</dbReference>
<keyword evidence="3" id="KW-0963">Cytoplasm</keyword>
<evidence type="ECO:0000256" key="2">
    <source>
        <dbReference type="ARBA" id="ARBA00008887"/>
    </source>
</evidence>
<organism>
    <name type="scientific">Branchiostoma floridae</name>
    <name type="common">Florida lancelet</name>
    <name type="synonym">Amphioxus</name>
    <dbReference type="NCBI Taxonomy" id="7739"/>
    <lineage>
        <taxon>Eukaryota</taxon>
        <taxon>Metazoa</taxon>
        <taxon>Chordata</taxon>
        <taxon>Cephalochordata</taxon>
        <taxon>Leptocardii</taxon>
        <taxon>Amphioxiformes</taxon>
        <taxon>Branchiostomatidae</taxon>
        <taxon>Branchiostoma</taxon>
    </lineage>
</organism>
<keyword evidence="11" id="KW-0206">Cytoskeleton</keyword>
<evidence type="ECO:0000256" key="7">
    <source>
        <dbReference type="ARBA" id="ARBA00023017"/>
    </source>
</evidence>
<feature type="domain" description="Dynein heavy chain AAA module D4" evidence="13">
    <location>
        <begin position="151"/>
        <end position="408"/>
    </location>
</feature>
<evidence type="ECO:0000259" key="13">
    <source>
        <dbReference type="Pfam" id="PF12780"/>
    </source>
</evidence>
<dbReference type="GO" id="GO:0005874">
    <property type="term" value="C:microtubule"/>
    <property type="evidence" value="ECO:0007669"/>
    <property type="project" value="UniProtKB-KW"/>
</dbReference>
<keyword evidence="8" id="KW-0175">Coiled coil</keyword>
<reference evidence="15" key="1">
    <citation type="journal article" date="2008" name="Nature">
        <title>The amphioxus genome and the evolution of the chordate karyotype.</title>
        <authorList>
            <consortium name="US DOE Joint Genome Institute (JGI-PGF)"/>
            <person name="Putnam N.H."/>
            <person name="Butts T."/>
            <person name="Ferrier D.E.K."/>
            <person name="Furlong R.F."/>
            <person name="Hellsten U."/>
            <person name="Kawashima T."/>
            <person name="Robinson-Rechavi M."/>
            <person name="Shoguchi E."/>
            <person name="Terry A."/>
            <person name="Yu J.-K."/>
            <person name="Benito-Gutierrez E.L."/>
            <person name="Dubchak I."/>
            <person name="Garcia-Fernandez J."/>
            <person name="Gibson-Brown J.J."/>
            <person name="Grigoriev I.V."/>
            <person name="Horton A.C."/>
            <person name="de Jong P.J."/>
            <person name="Jurka J."/>
            <person name="Kapitonov V.V."/>
            <person name="Kohara Y."/>
            <person name="Kuroki Y."/>
            <person name="Lindquist E."/>
            <person name="Lucas S."/>
            <person name="Osoegawa K."/>
            <person name="Pennacchio L.A."/>
            <person name="Salamov A.A."/>
            <person name="Satou Y."/>
            <person name="Sauka-Spengler T."/>
            <person name="Schmutz J."/>
            <person name="Shin-I T."/>
            <person name="Toyoda A."/>
            <person name="Bronner-Fraser M."/>
            <person name="Fujiyama A."/>
            <person name="Holland L.Z."/>
            <person name="Holland P.W.H."/>
            <person name="Satoh N."/>
            <person name="Rokhsar D.S."/>
        </authorList>
    </citation>
    <scope>NUCLEOTIDE SEQUENCE [LARGE SCALE GENOMIC DNA]</scope>
    <source>
        <strain evidence="15">S238N-H82</strain>
        <tissue evidence="15">Testes</tissue>
    </source>
</reference>
<dbReference type="GO" id="GO:0030286">
    <property type="term" value="C:dynein complex"/>
    <property type="evidence" value="ECO:0007669"/>
    <property type="project" value="UniProtKB-KW"/>
</dbReference>
<evidence type="ECO:0000256" key="12">
    <source>
        <dbReference type="ARBA" id="ARBA00023273"/>
    </source>
</evidence>
<dbReference type="EMBL" id="GG666471">
    <property type="protein sequence ID" value="EEN67525.1"/>
    <property type="molecule type" value="Genomic_DNA"/>
</dbReference>
<proteinExistence type="inferred from homology"/>
<evidence type="ECO:0000256" key="11">
    <source>
        <dbReference type="ARBA" id="ARBA00023212"/>
    </source>
</evidence>
<evidence type="ECO:0000256" key="10">
    <source>
        <dbReference type="ARBA" id="ARBA00023175"/>
    </source>
</evidence>
<dbReference type="eggNOG" id="KOG3595">
    <property type="taxonomic scope" value="Eukaryota"/>
</dbReference>
<dbReference type="Pfam" id="PF12780">
    <property type="entry name" value="AAA_8"/>
    <property type="match status" value="1"/>
</dbReference>
<dbReference type="Pfam" id="PF22597">
    <property type="entry name" value="DYN_lid"/>
    <property type="match status" value="1"/>
</dbReference>
<comment type="similarity">
    <text evidence="2">Belongs to the dynein heavy chain family.</text>
</comment>
<dbReference type="GO" id="GO:0045505">
    <property type="term" value="F:dynein intermediate chain binding"/>
    <property type="evidence" value="ECO:0007669"/>
    <property type="project" value="InterPro"/>
</dbReference>
<dbReference type="GO" id="GO:0007018">
    <property type="term" value="P:microtubule-based movement"/>
    <property type="evidence" value="ECO:0007669"/>
    <property type="project" value="InterPro"/>
</dbReference>
<dbReference type="AlphaFoldDB" id="C3XXR5"/>
<dbReference type="InterPro" id="IPR026983">
    <property type="entry name" value="DHC"/>
</dbReference>
<dbReference type="STRING" id="7739.C3XXR5"/>
<name>C3XXR5_BRAFL</name>
<gene>
    <name evidence="15" type="ORF">BRAFLDRAFT_56828</name>
</gene>
<dbReference type="PANTHER" id="PTHR46532">
    <property type="entry name" value="MALE FERTILITY FACTOR KL5"/>
    <property type="match status" value="1"/>
</dbReference>
<dbReference type="Gene3D" id="3.40.50.300">
    <property type="entry name" value="P-loop containing nucleotide triphosphate hydrolases"/>
    <property type="match status" value="1"/>
</dbReference>
<keyword evidence="12" id="KW-0966">Cell projection</keyword>
<dbReference type="PANTHER" id="PTHR46532:SF15">
    <property type="entry name" value="CYTOPLASMIC DYNEIN 2 HEAVY CHAIN 1"/>
    <property type="match status" value="1"/>
</dbReference>
<dbReference type="InterPro" id="IPR054354">
    <property type="entry name" value="DYNC2H1-like_lid"/>
</dbReference>
<keyword evidence="10" id="KW-0505">Motor protein</keyword>
<evidence type="ECO:0000256" key="6">
    <source>
        <dbReference type="ARBA" id="ARBA00022840"/>
    </source>
</evidence>
<dbReference type="FunFam" id="1.20.920.30:FF:000006">
    <property type="entry name" value="Cytoplasmic dynein 2 heavy chain 1"/>
    <property type="match status" value="1"/>
</dbReference>
<evidence type="ECO:0000256" key="8">
    <source>
        <dbReference type="ARBA" id="ARBA00023054"/>
    </source>
</evidence>
<evidence type="ECO:0000256" key="3">
    <source>
        <dbReference type="ARBA" id="ARBA00022490"/>
    </source>
</evidence>
<accession>C3XXR5</accession>
<evidence type="ECO:0000256" key="5">
    <source>
        <dbReference type="ARBA" id="ARBA00022741"/>
    </source>
</evidence>
<evidence type="ECO:0000256" key="9">
    <source>
        <dbReference type="ARBA" id="ARBA00023069"/>
    </source>
</evidence>
<dbReference type="Gene3D" id="1.20.920.20">
    <property type="match status" value="1"/>
</dbReference>
<keyword evidence="6" id="KW-0067">ATP-binding</keyword>
<dbReference type="InParanoid" id="C3XXR5"/>
<dbReference type="InterPro" id="IPR027417">
    <property type="entry name" value="P-loop_NTPase"/>
</dbReference>
<keyword evidence="9" id="KW-0969">Cilium</keyword>